<dbReference type="SUPFAM" id="SSF81321">
    <property type="entry name" value="Family A G protein-coupled receptor-like"/>
    <property type="match status" value="1"/>
</dbReference>
<sequence>MFTVGVIDAITLLEICFMDGYDTIIGGVFCTSPTRFYIFGVISTFGWFCGTFIGILLALDRCCEILAPNAAKYLFHGNRTWIWLGLCFLYGSYALLFQYPFVYHSRYMAVFYDPHWGDEFRVPFTNPAYYAHNLFVAAAIGSLYLIICIGWALKYKNHKTGAVSNSQRLVNIQSFMISMEILGAGLIYIYFMNFYVPDFCFLIGHVLWQMSHGDNGVVYFIINKTMRKAVIKMLKKIFCRRNGNHVSQLSKASTAMAPVGSKVTVHISSTALRY</sequence>
<evidence type="ECO:0000256" key="1">
    <source>
        <dbReference type="SAM" id="Phobius"/>
    </source>
</evidence>
<keyword evidence="2" id="KW-1185">Reference proteome</keyword>
<feature type="transmembrane region" description="Helical" evidence="1">
    <location>
        <begin position="36"/>
        <end position="59"/>
    </location>
</feature>
<evidence type="ECO:0000313" key="3">
    <source>
        <dbReference type="WBParaSite" id="ACRNAN_scaffold7152.g26812.t1"/>
    </source>
</evidence>
<protein>
    <submittedName>
        <fullName evidence="3">7TM GPCR serpentine receptor class x (Srx) domain-containing protein</fullName>
    </submittedName>
</protein>
<organism evidence="2 3">
    <name type="scientific">Acrobeloides nanus</name>
    <dbReference type="NCBI Taxonomy" id="290746"/>
    <lineage>
        <taxon>Eukaryota</taxon>
        <taxon>Metazoa</taxon>
        <taxon>Ecdysozoa</taxon>
        <taxon>Nematoda</taxon>
        <taxon>Chromadorea</taxon>
        <taxon>Rhabditida</taxon>
        <taxon>Tylenchina</taxon>
        <taxon>Cephalobomorpha</taxon>
        <taxon>Cephaloboidea</taxon>
        <taxon>Cephalobidae</taxon>
        <taxon>Acrobeloides</taxon>
    </lineage>
</organism>
<evidence type="ECO:0000313" key="2">
    <source>
        <dbReference type="Proteomes" id="UP000887540"/>
    </source>
</evidence>
<dbReference type="InterPro" id="IPR019425">
    <property type="entry name" value="7TM_GPCR_serpentine_rcpt_Srt"/>
</dbReference>
<accession>A0A914EDZ1</accession>
<dbReference type="Pfam" id="PF10321">
    <property type="entry name" value="7TM_GPCR_Srt"/>
    <property type="match status" value="1"/>
</dbReference>
<dbReference type="PANTHER" id="PTHR23021">
    <property type="entry name" value="SERPENTINE RECEPTOR, CLASS T"/>
    <property type="match status" value="1"/>
</dbReference>
<dbReference type="WBParaSite" id="ACRNAN_scaffold7152.g26812.t1">
    <property type="protein sequence ID" value="ACRNAN_scaffold7152.g26812.t1"/>
    <property type="gene ID" value="ACRNAN_scaffold7152.g26812"/>
</dbReference>
<feature type="transmembrane region" description="Helical" evidence="1">
    <location>
        <begin position="174"/>
        <end position="196"/>
    </location>
</feature>
<proteinExistence type="predicted"/>
<keyword evidence="1" id="KW-0472">Membrane</keyword>
<dbReference type="AlphaFoldDB" id="A0A914EDZ1"/>
<keyword evidence="1" id="KW-0812">Transmembrane</keyword>
<feature type="transmembrane region" description="Helical" evidence="1">
    <location>
        <begin position="80"/>
        <end position="101"/>
    </location>
</feature>
<feature type="transmembrane region" description="Helical" evidence="1">
    <location>
        <begin position="130"/>
        <end position="153"/>
    </location>
</feature>
<feature type="transmembrane region" description="Helical" evidence="1">
    <location>
        <begin position="202"/>
        <end position="222"/>
    </location>
</feature>
<keyword evidence="1" id="KW-1133">Transmembrane helix</keyword>
<dbReference type="Gene3D" id="1.20.1070.10">
    <property type="entry name" value="Rhodopsin 7-helix transmembrane proteins"/>
    <property type="match status" value="1"/>
</dbReference>
<name>A0A914EDZ1_9BILA</name>
<dbReference type="PANTHER" id="PTHR23021:SF28">
    <property type="entry name" value="SERPENTINE RECEPTOR, CLASS T-RELATED"/>
    <property type="match status" value="1"/>
</dbReference>
<reference evidence="3" key="1">
    <citation type="submission" date="2022-11" db="UniProtKB">
        <authorList>
            <consortium name="WormBaseParasite"/>
        </authorList>
    </citation>
    <scope>IDENTIFICATION</scope>
</reference>
<dbReference type="Proteomes" id="UP000887540">
    <property type="component" value="Unplaced"/>
</dbReference>